<dbReference type="Pfam" id="PF03235">
    <property type="entry name" value="GmrSD_N"/>
    <property type="match status" value="1"/>
</dbReference>
<feature type="domain" description="GmrSD restriction endonucleases N-terminal" evidence="1">
    <location>
        <begin position="15"/>
        <end position="208"/>
    </location>
</feature>
<dbReference type="RefSeq" id="WP_217304299.1">
    <property type="nucleotide sequence ID" value="NZ_JAHQYH010000006.1"/>
</dbReference>
<keyword evidence="3" id="KW-1185">Reference proteome</keyword>
<proteinExistence type="predicted"/>
<organism evidence="2 3">
    <name type="scientific">Apilactobacillus waqarii</name>
    <dbReference type="NCBI Taxonomy" id="2851006"/>
    <lineage>
        <taxon>Bacteria</taxon>
        <taxon>Bacillati</taxon>
        <taxon>Bacillota</taxon>
        <taxon>Bacilli</taxon>
        <taxon>Lactobacillales</taxon>
        <taxon>Lactobacillaceae</taxon>
        <taxon>Apilactobacillus</taxon>
    </lineage>
</organism>
<evidence type="ECO:0000313" key="3">
    <source>
        <dbReference type="Proteomes" id="UP000751196"/>
    </source>
</evidence>
<comment type="caution">
    <text evidence="2">The sequence shown here is derived from an EMBL/GenBank/DDBJ whole genome shotgun (WGS) entry which is preliminary data.</text>
</comment>
<dbReference type="InterPro" id="IPR004919">
    <property type="entry name" value="GmrSD_N"/>
</dbReference>
<dbReference type="EMBL" id="JAHQYH010000006">
    <property type="protein sequence ID" value="MBV0915302.1"/>
    <property type="molecule type" value="Genomic_DNA"/>
</dbReference>
<name>A0ABS6M637_9LACO</name>
<dbReference type="Proteomes" id="UP000751196">
    <property type="component" value="Unassembled WGS sequence"/>
</dbReference>
<reference evidence="2 3" key="1">
    <citation type="submission" date="2021-06" db="EMBL/GenBank/DDBJ databases">
        <title>Draft genome sequence of a glucan synthesizing Apilactobacillus waqareii isolate HBW1.</title>
        <authorList>
            <person name="Anwar M.A."/>
        </authorList>
    </citation>
    <scope>NUCLEOTIDE SEQUENCE [LARGE SCALE GENOMIC DNA]</scope>
    <source>
        <strain evidence="2 3">HBW1</strain>
    </source>
</reference>
<protein>
    <submittedName>
        <fullName evidence="2">DUF262 domain-containing protein</fullName>
    </submittedName>
</protein>
<dbReference type="PANTHER" id="PTHR37292:SF2">
    <property type="entry name" value="DUF262 DOMAIN-CONTAINING PROTEIN"/>
    <property type="match status" value="1"/>
</dbReference>
<gene>
    <name evidence="2" type="ORF">KTJ72_05255</name>
</gene>
<evidence type="ECO:0000259" key="1">
    <source>
        <dbReference type="Pfam" id="PF03235"/>
    </source>
</evidence>
<accession>A0ABS6M637</accession>
<evidence type="ECO:0000313" key="2">
    <source>
        <dbReference type="EMBL" id="MBV0915302.1"/>
    </source>
</evidence>
<sequence>MSDYKTMNSTISSLQNRLVLPKFQRGYVWTETKQLELIESLHKGYPFGALLTYAPMGSDEEKLLDGQQRWTTIMDFKYNKAKYFKKLQKESYNKTFDKLNSFIEDGKLVTKEDFDRLLSSSSDYSTDKEDLSDLVDDYKIKYQFSNVSSKDIRHTIKRLQDEMNEYLNVDSLEVPIIHYFGSEDNIANVFESLNKGGIKLTKYEIYAAAWDHTEIKLNKSKLQEELLKNVVNFYIEKKEDTENRGLTLDNFSSQEFAENRVINLYDLGVGLGRMIQSRLPSLVDDTDTEKIQIGFGILGIYSSVDPKTLNKIVSHIDDITNNIEEILQKSTEISILLSNIFDKLIKQNSKIDASKIGYERGLSTAYKTLSYFASLWDLEKNSSEYIKTVNNIPIYYVYDFVRRAWTSAGDTRLYEFYPSRKERIYSASVEKESFENSFKSWILDENTQQMNFTNRVRSLATIHANLTYLSDFISFGENLQVEHIYPKQRVIDNDTNHEIMLGRIGNAMYLPQKMNVKKKTKTLYEYKPGEYETVMKLSSYPSKEDFEKAFSELEDGNPNIMNDLIIERSFLVAQSIIEKLMNKKF</sequence>
<dbReference type="PANTHER" id="PTHR37292">
    <property type="entry name" value="VNG6097C"/>
    <property type="match status" value="1"/>
</dbReference>